<accession>A0A4C1T2P7</accession>
<dbReference type="Proteomes" id="UP000299102">
    <property type="component" value="Unassembled WGS sequence"/>
</dbReference>
<proteinExistence type="predicted"/>
<sequence>MRFKFNIRPGQSKIISSELYRKQKKRTSIQIDTGIGIKSGTRIVFESGAEIEMVDYVIGQNKDERFPFMLTRTEPQAKTSLPMTIEEYHVPPFGSNVRPFIAEFDVWKIIKTKEIKLQK</sequence>
<comment type="caution">
    <text evidence="1">The sequence shown here is derived from an EMBL/GenBank/DDBJ whole genome shotgun (WGS) entry which is preliminary data.</text>
</comment>
<keyword evidence="2" id="KW-1185">Reference proteome</keyword>
<name>A0A4C1T2P7_EUMVA</name>
<feature type="non-terminal residue" evidence="1">
    <location>
        <position position="119"/>
    </location>
</feature>
<dbReference type="EMBL" id="BGZK01008527">
    <property type="protein sequence ID" value="GBP08759.1"/>
    <property type="molecule type" value="Genomic_DNA"/>
</dbReference>
<gene>
    <name evidence="1" type="ORF">EVAR_72901_1</name>
</gene>
<evidence type="ECO:0000313" key="1">
    <source>
        <dbReference type="EMBL" id="GBP08759.1"/>
    </source>
</evidence>
<protein>
    <submittedName>
        <fullName evidence="1">Uncharacterized protein</fullName>
    </submittedName>
</protein>
<evidence type="ECO:0000313" key="2">
    <source>
        <dbReference type="Proteomes" id="UP000299102"/>
    </source>
</evidence>
<organism evidence="1 2">
    <name type="scientific">Eumeta variegata</name>
    <name type="common">Bagworm moth</name>
    <name type="synonym">Eumeta japonica</name>
    <dbReference type="NCBI Taxonomy" id="151549"/>
    <lineage>
        <taxon>Eukaryota</taxon>
        <taxon>Metazoa</taxon>
        <taxon>Ecdysozoa</taxon>
        <taxon>Arthropoda</taxon>
        <taxon>Hexapoda</taxon>
        <taxon>Insecta</taxon>
        <taxon>Pterygota</taxon>
        <taxon>Neoptera</taxon>
        <taxon>Endopterygota</taxon>
        <taxon>Lepidoptera</taxon>
        <taxon>Glossata</taxon>
        <taxon>Ditrysia</taxon>
        <taxon>Tineoidea</taxon>
        <taxon>Psychidae</taxon>
        <taxon>Oiketicinae</taxon>
        <taxon>Eumeta</taxon>
    </lineage>
</organism>
<reference evidence="1 2" key="1">
    <citation type="journal article" date="2019" name="Commun. Biol.">
        <title>The bagworm genome reveals a unique fibroin gene that provides high tensile strength.</title>
        <authorList>
            <person name="Kono N."/>
            <person name="Nakamura H."/>
            <person name="Ohtoshi R."/>
            <person name="Tomita M."/>
            <person name="Numata K."/>
            <person name="Arakawa K."/>
        </authorList>
    </citation>
    <scope>NUCLEOTIDE SEQUENCE [LARGE SCALE GENOMIC DNA]</scope>
</reference>
<dbReference type="AlphaFoldDB" id="A0A4C1T2P7"/>